<dbReference type="OrthoDB" id="1496168at2"/>
<name>A0A1H8A6E6_9FLAO</name>
<dbReference type="RefSeq" id="WP_090000201.1">
    <property type="nucleotide sequence ID" value="NZ_FOBV01000005.1"/>
</dbReference>
<keyword evidence="2" id="KW-1185">Reference proteome</keyword>
<accession>A0A1H8A6E6</accession>
<evidence type="ECO:0000313" key="2">
    <source>
        <dbReference type="Proteomes" id="UP000199450"/>
    </source>
</evidence>
<reference evidence="2" key="1">
    <citation type="submission" date="2016-10" db="EMBL/GenBank/DDBJ databases">
        <authorList>
            <person name="Varghese N."/>
            <person name="Submissions S."/>
        </authorList>
    </citation>
    <scope>NUCLEOTIDE SEQUENCE [LARGE SCALE GENOMIC DNA]</scope>
    <source>
        <strain evidence="2">DSM 17453</strain>
    </source>
</reference>
<gene>
    <name evidence="1" type="ORF">SAMN05421856_10576</name>
</gene>
<dbReference type="STRING" id="295069.SAMN05421856_10576"/>
<sequence length="126" mass="15327">MKESAYAILSRILKLKFGKQLKDSGVEFHCIYKMINLETDKENYLLVLNDTEIRFVKNRDFIGHFIRFLSSNLEKLNKRYQYLINLEPDEFSDEISIEREYKEIDYYIYKQNELLNLFTDFKQKSE</sequence>
<dbReference type="Proteomes" id="UP000199450">
    <property type="component" value="Unassembled WGS sequence"/>
</dbReference>
<organism evidence="1 2">
    <name type="scientific">Chryseobacterium taichungense</name>
    <dbReference type="NCBI Taxonomy" id="295069"/>
    <lineage>
        <taxon>Bacteria</taxon>
        <taxon>Pseudomonadati</taxon>
        <taxon>Bacteroidota</taxon>
        <taxon>Flavobacteriia</taxon>
        <taxon>Flavobacteriales</taxon>
        <taxon>Weeksellaceae</taxon>
        <taxon>Chryseobacterium group</taxon>
        <taxon>Chryseobacterium</taxon>
    </lineage>
</organism>
<protein>
    <submittedName>
        <fullName evidence="1">Uncharacterized protein</fullName>
    </submittedName>
</protein>
<dbReference type="AlphaFoldDB" id="A0A1H8A6E6"/>
<proteinExistence type="predicted"/>
<evidence type="ECO:0000313" key="1">
    <source>
        <dbReference type="EMBL" id="SEM65107.1"/>
    </source>
</evidence>
<dbReference type="EMBL" id="FOBV01000005">
    <property type="protein sequence ID" value="SEM65107.1"/>
    <property type="molecule type" value="Genomic_DNA"/>
</dbReference>